<dbReference type="InterPro" id="IPR038294">
    <property type="entry name" value="SLBP_RNA_bind_sf"/>
</dbReference>
<dbReference type="Gene3D" id="1.10.8.1120">
    <property type="entry name" value="Histone RNA hairpin-binding protein RNA-binding domain"/>
    <property type="match status" value="1"/>
</dbReference>
<evidence type="ECO:0000313" key="5">
    <source>
        <dbReference type="Proteomes" id="UP000663832"/>
    </source>
</evidence>
<comment type="caution">
    <text evidence="4">The sequence shown here is derived from an EMBL/GenBank/DDBJ whole genome shotgun (WGS) entry which is preliminary data.</text>
</comment>
<dbReference type="InterPro" id="IPR026502">
    <property type="entry name" value="SLBP1/SLBP2"/>
</dbReference>
<comment type="similarity">
    <text evidence="1">Belongs to the SLBP family.</text>
</comment>
<dbReference type="GO" id="GO:0006398">
    <property type="term" value="P:mRNA 3'-end processing by stem-loop binding and cleavage"/>
    <property type="evidence" value="ECO:0007669"/>
    <property type="project" value="TreeGrafter"/>
</dbReference>
<dbReference type="InterPro" id="IPR029344">
    <property type="entry name" value="SLBP_RNA_bind"/>
</dbReference>
<dbReference type="OrthoDB" id="265795at2759"/>
<dbReference type="EMBL" id="CAJNOM010000035">
    <property type="protein sequence ID" value="CAF0872669.1"/>
    <property type="molecule type" value="Genomic_DNA"/>
</dbReference>
<dbReference type="Proteomes" id="UP000663832">
    <property type="component" value="Unassembled WGS sequence"/>
</dbReference>
<accession>A0A813XVV6</accession>
<evidence type="ECO:0000256" key="1">
    <source>
        <dbReference type="ARBA" id="ARBA00006151"/>
    </source>
</evidence>
<sequence length="421" mass="48340">MVTYSIKQLMGFCSDYALDAQIQKILFSLDLWVPKAAREVHIDNVAQQQYASGGFSGFNRARSPTRHDNITSINNVNNRLRRTLASRSMSAEVFHSSHDTGSVWKDDLRDLQKTTATTNTSLIKKSSNERNLDETSQLNQSQIKLMPILEGGENEDKSLEQTRFNKDKPFKTTTLDWTPAENDISTTATGRSNIDALFELSVRADSALKTAMCENAAMSKNISQQNNNNDRITLRKSVSVMNQKQKTGSGRSLVRAKSDMVGADASRKRALGHIARASERYLSDDPKMIAEIEEIELEYLFNYIRHLKTFPKYTDMTEDEILREVESDPHTLRQRTKEILKGKMSESYATYIAKYPNKKQRRREHPTSPNKYRKCSRRCFDGQLRTWRRNLHQFDENNTQELPDTIELDNINEINEPTLLL</sequence>
<dbReference type="PANTHER" id="PTHR17408:SF0">
    <property type="entry name" value="HISTONE RNA HAIRPIN-BINDING PROTEIN"/>
    <property type="match status" value="1"/>
</dbReference>
<dbReference type="GO" id="GO:0071204">
    <property type="term" value="C:histone pre-mRNA 3'end processing complex"/>
    <property type="evidence" value="ECO:0007669"/>
    <property type="project" value="TreeGrafter"/>
</dbReference>
<feature type="domain" description="Histone RNA hairpin-binding protein RNA-binding" evidence="3">
    <location>
        <begin position="328"/>
        <end position="396"/>
    </location>
</feature>
<dbReference type="PANTHER" id="PTHR17408">
    <property type="entry name" value="HISTONE RNA HAIRPIN-BINDING PROTEIN"/>
    <property type="match status" value="1"/>
</dbReference>
<dbReference type="GO" id="GO:0071207">
    <property type="term" value="F:histone pre-mRNA stem-loop binding"/>
    <property type="evidence" value="ECO:0007669"/>
    <property type="project" value="TreeGrafter"/>
</dbReference>
<dbReference type="GO" id="GO:0051028">
    <property type="term" value="P:mRNA transport"/>
    <property type="evidence" value="ECO:0007669"/>
    <property type="project" value="TreeGrafter"/>
</dbReference>
<dbReference type="GO" id="GO:0005737">
    <property type="term" value="C:cytoplasm"/>
    <property type="evidence" value="ECO:0007669"/>
    <property type="project" value="TreeGrafter"/>
</dbReference>
<dbReference type="GO" id="GO:0003729">
    <property type="term" value="F:mRNA binding"/>
    <property type="evidence" value="ECO:0007669"/>
    <property type="project" value="InterPro"/>
</dbReference>
<reference evidence="4" key="1">
    <citation type="submission" date="2021-02" db="EMBL/GenBank/DDBJ databases">
        <authorList>
            <person name="Nowell W R."/>
        </authorList>
    </citation>
    <scope>NUCLEOTIDE SEQUENCE</scope>
</reference>
<proteinExistence type="inferred from homology"/>
<protein>
    <recommendedName>
        <fullName evidence="3">Histone RNA hairpin-binding protein RNA-binding domain-containing protein</fullName>
    </recommendedName>
</protein>
<keyword evidence="2" id="KW-0694">RNA-binding</keyword>
<gene>
    <name evidence="4" type="ORF">QVE165_LOCUS7980</name>
</gene>
<name>A0A813XVV6_9BILA</name>
<evidence type="ECO:0000256" key="2">
    <source>
        <dbReference type="ARBA" id="ARBA00022884"/>
    </source>
</evidence>
<dbReference type="Pfam" id="PF15247">
    <property type="entry name" value="SLBP_RNA_bind"/>
    <property type="match status" value="1"/>
</dbReference>
<evidence type="ECO:0000259" key="3">
    <source>
        <dbReference type="Pfam" id="PF15247"/>
    </source>
</evidence>
<evidence type="ECO:0000313" key="4">
    <source>
        <dbReference type="EMBL" id="CAF0872669.1"/>
    </source>
</evidence>
<organism evidence="4 5">
    <name type="scientific">Adineta steineri</name>
    <dbReference type="NCBI Taxonomy" id="433720"/>
    <lineage>
        <taxon>Eukaryota</taxon>
        <taxon>Metazoa</taxon>
        <taxon>Spiralia</taxon>
        <taxon>Gnathifera</taxon>
        <taxon>Rotifera</taxon>
        <taxon>Eurotatoria</taxon>
        <taxon>Bdelloidea</taxon>
        <taxon>Adinetida</taxon>
        <taxon>Adinetidae</taxon>
        <taxon>Adineta</taxon>
    </lineage>
</organism>
<dbReference type="AlphaFoldDB" id="A0A813XVV6"/>
<keyword evidence="5" id="KW-1185">Reference proteome</keyword>